<dbReference type="InterPro" id="IPR038071">
    <property type="entry name" value="UROD/MetE-like_sf"/>
</dbReference>
<proteinExistence type="predicted"/>
<evidence type="ECO:0000313" key="2">
    <source>
        <dbReference type="EMBL" id="NKZ19314.1"/>
    </source>
</evidence>
<gene>
    <name evidence="2" type="ORF">HF992_00340</name>
</gene>
<feature type="domain" description="Cobalamin-independent methionine synthase MetE C-terminal/archaeal" evidence="1">
    <location>
        <begin position="11"/>
        <end position="351"/>
    </location>
</feature>
<dbReference type="EMBL" id="JAAXPR010000001">
    <property type="protein sequence ID" value="NKZ19314.1"/>
    <property type="molecule type" value="Genomic_DNA"/>
</dbReference>
<dbReference type="NCBIfam" id="NF005085">
    <property type="entry name" value="PRK06520.1"/>
    <property type="match status" value="1"/>
</dbReference>
<dbReference type="SUPFAM" id="SSF51726">
    <property type="entry name" value="UROD/MetE-like"/>
    <property type="match status" value="1"/>
</dbReference>
<keyword evidence="2" id="KW-0808">Transferase</keyword>
<keyword evidence="3" id="KW-1185">Reference proteome</keyword>
<dbReference type="GO" id="GO:0008270">
    <property type="term" value="F:zinc ion binding"/>
    <property type="evidence" value="ECO:0007669"/>
    <property type="project" value="InterPro"/>
</dbReference>
<name>A0A7X6MZL9_9STRE</name>
<dbReference type="InterPro" id="IPR002629">
    <property type="entry name" value="Met_Synth_C/arc"/>
</dbReference>
<dbReference type="EC" id="2.1.1.14" evidence="2"/>
<dbReference type="PANTHER" id="PTHR43844:SF1">
    <property type="entry name" value="METHIONINE SYNTHASE"/>
    <property type="match status" value="1"/>
</dbReference>
<accession>A0A7X6MZL9</accession>
<dbReference type="CDD" id="cd03311">
    <property type="entry name" value="CIMS_C_terminal_like"/>
    <property type="match status" value="1"/>
</dbReference>
<comment type="caution">
    <text evidence="2">The sequence shown here is derived from an EMBL/GenBank/DDBJ whole genome shotgun (WGS) entry which is preliminary data.</text>
</comment>
<dbReference type="GO" id="GO:0003871">
    <property type="term" value="F:5-methyltetrahydropteroyltriglutamate-homocysteine S-methyltransferase activity"/>
    <property type="evidence" value="ECO:0007669"/>
    <property type="project" value="UniProtKB-EC"/>
</dbReference>
<dbReference type="Proteomes" id="UP000522720">
    <property type="component" value="Unassembled WGS sequence"/>
</dbReference>
<keyword evidence="2" id="KW-0489">Methyltransferase</keyword>
<dbReference type="Gene3D" id="3.20.20.210">
    <property type="match status" value="1"/>
</dbReference>
<dbReference type="GO" id="GO:0009086">
    <property type="term" value="P:methionine biosynthetic process"/>
    <property type="evidence" value="ECO:0007669"/>
    <property type="project" value="InterPro"/>
</dbReference>
<dbReference type="Pfam" id="PF01717">
    <property type="entry name" value="Meth_synt_2"/>
    <property type="match status" value="1"/>
</dbReference>
<evidence type="ECO:0000259" key="1">
    <source>
        <dbReference type="Pfam" id="PF01717"/>
    </source>
</evidence>
<evidence type="ECO:0000313" key="3">
    <source>
        <dbReference type="Proteomes" id="UP000522720"/>
    </source>
</evidence>
<dbReference type="RefSeq" id="WP_168548080.1">
    <property type="nucleotide sequence ID" value="NZ_JAAXPR010000001.1"/>
</dbReference>
<sequence length="376" mass="42239">MCQTPPFRADHVGSFLRPQELIEAREAFASGKISQEDLTQVEDQAILDLVKKQQELGIENITDGEFRRSYWHLDFFWGLNGVEHVQAAEGYHFHDETTKADSALLSGKISGEGHPFVAHYKFLRDAVSDRGGVARLTIPAPSQFYFELIRDQEHAENLAQFYPDFDQVVEAIKSAYLTVLEDLYQEGLRAIQVDDCTWGVLVDDNFLTAWGRGEKSKEEVRSELAQQFLTLNNAFYDAVPEDVTVTSHVCRGNFHSTWASSGGYGPIAKELLGDENVDAYYLEYDTDRAGDFEPLKALTPGKKVVLGLITSKFGQLEDKEAVIARIKEAAQYVPLENLCLSPQCGFASTEEGNILTEEEQWAKLKLVQEIAQEVWG</sequence>
<dbReference type="GO" id="GO:0032259">
    <property type="term" value="P:methylation"/>
    <property type="evidence" value="ECO:0007669"/>
    <property type="project" value="UniProtKB-KW"/>
</dbReference>
<reference evidence="2 3" key="1">
    <citation type="submission" date="2020-04" db="EMBL/GenBank/DDBJ databases">
        <title>MicrobeNet Type strains.</title>
        <authorList>
            <person name="Nicholson A.C."/>
        </authorList>
    </citation>
    <scope>NUCLEOTIDE SEQUENCE [LARGE SCALE GENOMIC DNA]</scope>
    <source>
        <strain evidence="2 3">CCUG 69612</strain>
    </source>
</reference>
<dbReference type="AlphaFoldDB" id="A0A7X6MZL9"/>
<dbReference type="PANTHER" id="PTHR43844">
    <property type="entry name" value="METHIONINE SYNTHASE"/>
    <property type="match status" value="1"/>
</dbReference>
<organism evidence="2 3">
    <name type="scientific">Streptococcus ovuberis</name>
    <dbReference type="NCBI Taxonomy" id="1936207"/>
    <lineage>
        <taxon>Bacteria</taxon>
        <taxon>Bacillati</taxon>
        <taxon>Bacillota</taxon>
        <taxon>Bacilli</taxon>
        <taxon>Lactobacillales</taxon>
        <taxon>Streptococcaceae</taxon>
        <taxon>Streptococcus</taxon>
    </lineage>
</organism>
<protein>
    <submittedName>
        <fullName evidence="2">5-methyltetrahydropteroyltriglutamate--homocysteine S-methyltransferase</fullName>
        <ecNumber evidence="2">2.1.1.14</ecNumber>
    </submittedName>
</protein>